<dbReference type="SUPFAM" id="SSF46785">
    <property type="entry name" value="Winged helix' DNA-binding domain"/>
    <property type="match status" value="1"/>
</dbReference>
<dbReference type="Gene3D" id="3.30.1360.40">
    <property type="match status" value="1"/>
</dbReference>
<evidence type="ECO:0000256" key="6">
    <source>
        <dbReference type="ARBA" id="ARBA00023125"/>
    </source>
</evidence>
<dbReference type="InterPro" id="IPR036251">
    <property type="entry name" value="Arg_repress_C_sf"/>
</dbReference>
<feature type="domain" description="Arginine repressor C-terminal" evidence="11">
    <location>
        <begin position="94"/>
        <end position="158"/>
    </location>
</feature>
<evidence type="ECO:0000259" key="11">
    <source>
        <dbReference type="Pfam" id="PF02863"/>
    </source>
</evidence>
<dbReference type="GO" id="GO:0051259">
    <property type="term" value="P:protein complex oligomerization"/>
    <property type="evidence" value="ECO:0007669"/>
    <property type="project" value="InterPro"/>
</dbReference>
<evidence type="ECO:0000256" key="3">
    <source>
        <dbReference type="ARBA" id="ARBA00022490"/>
    </source>
</evidence>
<evidence type="ECO:0000256" key="4">
    <source>
        <dbReference type="ARBA" id="ARBA00022491"/>
    </source>
</evidence>
<dbReference type="GO" id="GO:0005737">
    <property type="term" value="C:cytoplasm"/>
    <property type="evidence" value="ECO:0007669"/>
    <property type="project" value="UniProtKB-SubCell"/>
</dbReference>
<keyword evidence="4 8" id="KW-0678">Repressor</keyword>
<keyword evidence="7 8" id="KW-0804">Transcription</keyword>
<dbReference type="PANTHER" id="PTHR34471:SF1">
    <property type="entry name" value="ARGININE REPRESSOR"/>
    <property type="match status" value="1"/>
</dbReference>
<evidence type="ECO:0000256" key="2">
    <source>
        <dbReference type="ARBA" id="ARBA00008316"/>
    </source>
</evidence>
<evidence type="ECO:0000313" key="12">
    <source>
        <dbReference type="EMBL" id="SES49609.1"/>
    </source>
</evidence>
<dbReference type="GO" id="GO:0006526">
    <property type="term" value="P:L-arginine biosynthetic process"/>
    <property type="evidence" value="ECO:0007669"/>
    <property type="project" value="UniProtKB-UniPathway"/>
</dbReference>
<comment type="similarity">
    <text evidence="2 8">Belongs to the ArgR family.</text>
</comment>
<evidence type="ECO:0000256" key="1">
    <source>
        <dbReference type="ARBA" id="ARBA00004496"/>
    </source>
</evidence>
<dbReference type="InterPro" id="IPR036388">
    <property type="entry name" value="WH-like_DNA-bd_sf"/>
</dbReference>
<feature type="domain" description="Arginine repressor DNA-binding" evidence="10">
    <location>
        <begin position="6"/>
        <end position="71"/>
    </location>
</feature>
<dbReference type="InterPro" id="IPR001669">
    <property type="entry name" value="Arg_repress"/>
</dbReference>
<comment type="subcellular location">
    <subcellularLocation>
        <location evidence="1 8">Cytoplasm</location>
    </subcellularLocation>
</comment>
<protein>
    <recommendedName>
        <fullName evidence="8 9">Arginine repressor</fullName>
    </recommendedName>
</protein>
<dbReference type="GO" id="GO:0003677">
    <property type="term" value="F:DNA binding"/>
    <property type="evidence" value="ECO:0007669"/>
    <property type="project" value="UniProtKB-KW"/>
</dbReference>
<dbReference type="InterPro" id="IPR020899">
    <property type="entry name" value="Arg_repress_C"/>
</dbReference>
<reference evidence="13" key="1">
    <citation type="submission" date="2016-10" db="EMBL/GenBank/DDBJ databases">
        <authorList>
            <person name="Varghese N."/>
            <person name="Submissions S."/>
        </authorList>
    </citation>
    <scope>NUCLEOTIDE SEQUENCE [LARGE SCALE GENOMIC DNA]</scope>
    <source>
        <strain evidence="13">CGMCC 1.6963</strain>
    </source>
</reference>
<dbReference type="Gene3D" id="1.10.10.10">
    <property type="entry name" value="Winged helix-like DNA-binding domain superfamily/Winged helix DNA-binding domain"/>
    <property type="match status" value="1"/>
</dbReference>
<keyword evidence="5 8" id="KW-0805">Transcription regulation</keyword>
<keyword evidence="3 8" id="KW-0963">Cytoplasm</keyword>
<dbReference type="PANTHER" id="PTHR34471">
    <property type="entry name" value="ARGININE REPRESSOR"/>
    <property type="match status" value="1"/>
</dbReference>
<comment type="function">
    <text evidence="8">Regulates arginine biosynthesis genes.</text>
</comment>
<keyword evidence="6 8" id="KW-0238">DNA-binding</keyword>
<dbReference type="OrthoDB" id="7060358at2"/>
<evidence type="ECO:0000313" key="13">
    <source>
        <dbReference type="Proteomes" id="UP000199019"/>
    </source>
</evidence>
<evidence type="ECO:0000256" key="7">
    <source>
        <dbReference type="ARBA" id="ARBA00023163"/>
    </source>
</evidence>
<keyword evidence="8" id="KW-0055">Arginine biosynthesis</keyword>
<dbReference type="GO" id="GO:0034618">
    <property type="term" value="F:arginine binding"/>
    <property type="evidence" value="ECO:0007669"/>
    <property type="project" value="InterPro"/>
</dbReference>
<dbReference type="InterPro" id="IPR020900">
    <property type="entry name" value="Arg_repress_DNA-bd"/>
</dbReference>
<name>A0A1H9XU73_9MICO</name>
<keyword evidence="13" id="KW-1185">Reference proteome</keyword>
<evidence type="ECO:0000256" key="8">
    <source>
        <dbReference type="HAMAP-Rule" id="MF_00173"/>
    </source>
</evidence>
<dbReference type="PRINTS" id="PR01467">
    <property type="entry name" value="ARGREPRESSOR"/>
</dbReference>
<dbReference type="Pfam" id="PF02863">
    <property type="entry name" value="Arg_repressor_C"/>
    <property type="match status" value="1"/>
</dbReference>
<dbReference type="EMBL" id="FOHB01000013">
    <property type="protein sequence ID" value="SES49609.1"/>
    <property type="molecule type" value="Genomic_DNA"/>
</dbReference>
<gene>
    <name evidence="8" type="primary">argR</name>
    <name evidence="12" type="ORF">SAMN05216199_0448</name>
</gene>
<dbReference type="Pfam" id="PF01316">
    <property type="entry name" value="Arg_repressor"/>
    <property type="match status" value="1"/>
</dbReference>
<dbReference type="HAMAP" id="MF_00173">
    <property type="entry name" value="Arg_repressor"/>
    <property type="match status" value="1"/>
</dbReference>
<dbReference type="Proteomes" id="UP000199019">
    <property type="component" value="Unassembled WGS sequence"/>
</dbReference>
<dbReference type="STRING" id="587636.SAMN05216199_0448"/>
<dbReference type="UniPathway" id="UPA00068"/>
<comment type="pathway">
    <text evidence="8">Amino-acid biosynthesis; L-arginine biosynthesis [regulation].</text>
</comment>
<dbReference type="SUPFAM" id="SSF55252">
    <property type="entry name" value="C-terminal domain of arginine repressor"/>
    <property type="match status" value="1"/>
</dbReference>
<evidence type="ECO:0000259" key="10">
    <source>
        <dbReference type="Pfam" id="PF01316"/>
    </source>
</evidence>
<dbReference type="NCBIfam" id="TIGR01529">
    <property type="entry name" value="argR_whole"/>
    <property type="match status" value="1"/>
</dbReference>
<proteinExistence type="inferred from homology"/>
<organism evidence="12 13">
    <name type="scientific">Pedococcus cremeus</name>
    <dbReference type="NCBI Taxonomy" id="587636"/>
    <lineage>
        <taxon>Bacteria</taxon>
        <taxon>Bacillati</taxon>
        <taxon>Actinomycetota</taxon>
        <taxon>Actinomycetes</taxon>
        <taxon>Micrococcales</taxon>
        <taxon>Intrasporangiaceae</taxon>
        <taxon>Pedococcus</taxon>
    </lineage>
</organism>
<keyword evidence="8" id="KW-0028">Amino-acid biosynthesis</keyword>
<dbReference type="GO" id="GO:0003700">
    <property type="term" value="F:DNA-binding transcription factor activity"/>
    <property type="evidence" value="ECO:0007669"/>
    <property type="project" value="UniProtKB-UniRule"/>
</dbReference>
<evidence type="ECO:0000256" key="5">
    <source>
        <dbReference type="ARBA" id="ARBA00023015"/>
    </source>
</evidence>
<evidence type="ECO:0000256" key="9">
    <source>
        <dbReference type="NCBIfam" id="TIGR01529"/>
    </source>
</evidence>
<dbReference type="NCBIfam" id="NF002880">
    <property type="entry name" value="PRK03341.1"/>
    <property type="match status" value="1"/>
</dbReference>
<dbReference type="InterPro" id="IPR036390">
    <property type="entry name" value="WH_DNA-bd_sf"/>
</dbReference>
<accession>A0A1H9XU73</accession>
<dbReference type="GO" id="GO:1900079">
    <property type="term" value="P:regulation of arginine biosynthetic process"/>
    <property type="evidence" value="ECO:0007669"/>
    <property type="project" value="UniProtKB-UniRule"/>
</dbReference>
<dbReference type="RefSeq" id="WP_091763114.1">
    <property type="nucleotide sequence ID" value="NZ_FOHB01000013.1"/>
</dbReference>
<dbReference type="AlphaFoldDB" id="A0A1H9XU73"/>
<sequence length="166" mass="17674">MTVVSTRTGRQRRIVEILGRTAVKSQSELLDLLAADGIEVTQATLSRDLVELGAVKVRSGRALVYAVPGEGGDRTARPAQDGQEASARLKRLCEELLVSAEPSHNLIVLRTPPGAAGYLASAIDHGDQRDLLGTIAGDDTIMVITTGPEASKELAHLFLSLADHRE</sequence>